<dbReference type="Proteomes" id="UP000000719">
    <property type="component" value="Chromosome"/>
</dbReference>
<evidence type="ECO:0000256" key="1">
    <source>
        <dbReference type="SAM" id="Phobius"/>
    </source>
</evidence>
<keyword evidence="1" id="KW-0472">Membrane</keyword>
<organism evidence="2 3">
    <name type="scientific">Halothermothrix orenii (strain H 168 / OCM 544 / DSM 9562)</name>
    <dbReference type="NCBI Taxonomy" id="373903"/>
    <lineage>
        <taxon>Bacteria</taxon>
        <taxon>Bacillati</taxon>
        <taxon>Bacillota</taxon>
        <taxon>Clostridia</taxon>
        <taxon>Halanaerobiales</taxon>
        <taxon>Halothermotrichaceae</taxon>
        <taxon>Halothermothrix</taxon>
    </lineage>
</organism>
<name>B8D1Y5_HALOH</name>
<evidence type="ECO:0000313" key="3">
    <source>
        <dbReference type="Proteomes" id="UP000000719"/>
    </source>
</evidence>
<accession>B8D1Y5</accession>
<dbReference type="HOGENOM" id="CLU_1774839_0_0_9"/>
<dbReference type="EMBL" id="CP001098">
    <property type="protein sequence ID" value="ACL69212.1"/>
    <property type="molecule type" value="Genomic_DNA"/>
</dbReference>
<keyword evidence="1" id="KW-0812">Transmembrane</keyword>
<keyword evidence="1" id="KW-1133">Transmembrane helix</keyword>
<reference evidence="2 3" key="1">
    <citation type="journal article" date="2009" name="PLoS ONE">
        <title>Genome analysis of the anaerobic thermohalophilic bacterium Halothermothrix orenii.</title>
        <authorList>
            <person name="Mavromatis K."/>
            <person name="Ivanova N."/>
            <person name="Anderson I."/>
            <person name="Lykidis A."/>
            <person name="Hooper S.D."/>
            <person name="Sun H."/>
            <person name="Kunin V."/>
            <person name="Lapidus A."/>
            <person name="Hugenholtz P."/>
            <person name="Patel B."/>
            <person name="Kyrpides N.C."/>
        </authorList>
    </citation>
    <scope>NUCLEOTIDE SEQUENCE [LARGE SCALE GENOMIC DNA]</scope>
    <source>
        <strain evidence="3">H 168 / OCM 544 / DSM 9562</strain>
    </source>
</reference>
<dbReference type="KEGG" id="hor:Hore_04540"/>
<dbReference type="RefSeq" id="WP_012635400.1">
    <property type="nucleotide sequence ID" value="NC_011899.1"/>
</dbReference>
<keyword evidence="3" id="KW-1185">Reference proteome</keyword>
<dbReference type="STRING" id="373903.Hore_04540"/>
<feature type="transmembrane region" description="Helical" evidence="1">
    <location>
        <begin position="6"/>
        <end position="25"/>
    </location>
</feature>
<proteinExistence type="predicted"/>
<sequence length="146" mass="17642">MPKRIYKYFIFIMSLVFFVLSIYYFQMNVYEIGLKPYNNLKSDRMTGIEEFLLHVDKASKVILLHNAKIGGGYVEFKITGEDGRIIDKYRLSSNKLINRVYNLNKGIYQCTIERDVKNSRENFRFYYDKRLIRHEYLKRDYTTSNR</sequence>
<gene>
    <name evidence="2" type="ordered locus">Hore_04540</name>
</gene>
<dbReference type="AlphaFoldDB" id="B8D1Y5"/>
<protein>
    <submittedName>
        <fullName evidence="2">Uncharacterized protein</fullName>
    </submittedName>
</protein>
<evidence type="ECO:0000313" key="2">
    <source>
        <dbReference type="EMBL" id="ACL69212.1"/>
    </source>
</evidence>